<organism evidence="1 2">
    <name type="scientific">Choanephora cucurbitarum</name>
    <dbReference type="NCBI Taxonomy" id="101091"/>
    <lineage>
        <taxon>Eukaryota</taxon>
        <taxon>Fungi</taxon>
        <taxon>Fungi incertae sedis</taxon>
        <taxon>Mucoromycota</taxon>
        <taxon>Mucoromycotina</taxon>
        <taxon>Mucoromycetes</taxon>
        <taxon>Mucorales</taxon>
        <taxon>Mucorineae</taxon>
        <taxon>Choanephoraceae</taxon>
        <taxon>Choanephoroideae</taxon>
        <taxon>Choanephora</taxon>
    </lineage>
</organism>
<evidence type="ECO:0000313" key="1">
    <source>
        <dbReference type="EMBL" id="OBZ81251.1"/>
    </source>
</evidence>
<comment type="caution">
    <text evidence="1">The sequence shown here is derived from an EMBL/GenBank/DDBJ whole genome shotgun (WGS) entry which is preliminary data.</text>
</comment>
<keyword evidence="2" id="KW-1185">Reference proteome</keyword>
<proteinExistence type="predicted"/>
<protein>
    <submittedName>
        <fullName evidence="1">Uncharacterized protein</fullName>
    </submittedName>
</protein>
<sequence>MPNTYPLYCRRMDGRSHRVQIRGKQTNEMKSVYLTNQNVVPYNPFLTEKYKAPINVELCGSVDAIKYINKYVYKGPDRTTVHLRNESDEIERYLTSRYIGPTEAVWRLFKYAMYEEDPSVTWLAIHLENEQPVYFDPEASAEEIQLIIDNTYFTLMGFFKYNTTNEDGRGSAVGRMYYCTPTAGERLFLRLLLTVVRGPTSFQDLRTVNELNQPAALWNEVCLSICDDHDVYLPKLDYGLYLLKQALIDAGKTLADFNMPQPLFDWRHLMEQIGEISSNAVFQTKSAYDGNVEEAN</sequence>
<dbReference type="OrthoDB" id="1075553at2759"/>
<dbReference type="EMBL" id="LUGH01001328">
    <property type="protein sequence ID" value="OBZ81251.1"/>
    <property type="molecule type" value="Genomic_DNA"/>
</dbReference>
<reference evidence="1 2" key="1">
    <citation type="submission" date="2016-03" db="EMBL/GenBank/DDBJ databases">
        <title>Choanephora cucurbitarum.</title>
        <authorList>
            <person name="Min B."/>
            <person name="Park H."/>
            <person name="Park J.-H."/>
            <person name="Shin H.-D."/>
            <person name="Choi I.-G."/>
        </authorList>
    </citation>
    <scope>NUCLEOTIDE SEQUENCE [LARGE SCALE GENOMIC DNA]</scope>
    <source>
        <strain evidence="1 2">KUS-F28377</strain>
    </source>
</reference>
<accession>A0A1C7MWT1</accession>
<dbReference type="STRING" id="101091.A0A1C7MWT1"/>
<dbReference type="AlphaFoldDB" id="A0A1C7MWT1"/>
<dbReference type="PANTHER" id="PTHR10492">
    <property type="match status" value="1"/>
</dbReference>
<evidence type="ECO:0000313" key="2">
    <source>
        <dbReference type="Proteomes" id="UP000093000"/>
    </source>
</evidence>
<dbReference type="PANTHER" id="PTHR10492:SF57">
    <property type="entry name" value="ATP-DEPENDENT DNA HELICASE"/>
    <property type="match status" value="1"/>
</dbReference>
<dbReference type="Proteomes" id="UP000093000">
    <property type="component" value="Unassembled WGS sequence"/>
</dbReference>
<name>A0A1C7MWT1_9FUNG</name>
<gene>
    <name evidence="1" type="ORF">A0J61_10700</name>
</gene>
<dbReference type="InParanoid" id="A0A1C7MWT1"/>